<dbReference type="Gene3D" id="2.40.50.140">
    <property type="entry name" value="Nucleic acid-binding proteins"/>
    <property type="match status" value="1"/>
</dbReference>
<evidence type="ECO:0000256" key="10">
    <source>
        <dbReference type="ARBA" id="ARBA00023204"/>
    </source>
</evidence>
<dbReference type="InterPro" id="IPR003593">
    <property type="entry name" value="AAA+_ATPase"/>
</dbReference>
<dbReference type="SMART" id="SM00382">
    <property type="entry name" value="AAA"/>
    <property type="match status" value="1"/>
</dbReference>
<evidence type="ECO:0000256" key="13">
    <source>
        <dbReference type="ARBA" id="ARBA00042301"/>
    </source>
</evidence>
<evidence type="ECO:0000256" key="4">
    <source>
        <dbReference type="ARBA" id="ARBA00022741"/>
    </source>
</evidence>
<evidence type="ECO:0000256" key="6">
    <source>
        <dbReference type="ARBA" id="ARBA00022801"/>
    </source>
</evidence>
<feature type="region of interest" description="Disordered" evidence="16">
    <location>
        <begin position="746"/>
        <end position="771"/>
    </location>
</feature>
<dbReference type="InterPro" id="IPR058768">
    <property type="entry name" value="MCM9_N"/>
</dbReference>
<keyword evidence="10" id="KW-0234">DNA repair</keyword>
<reference evidence="19" key="2">
    <citation type="submission" date="2023-11" db="UniProtKB">
        <authorList>
            <consortium name="WormBaseParasite"/>
        </authorList>
    </citation>
    <scope>IDENTIFICATION</scope>
</reference>
<accession>A0AA85KKA1</accession>
<dbReference type="EC" id="3.6.4.12" evidence="3"/>
<dbReference type="GO" id="GO:0005634">
    <property type="term" value="C:nucleus"/>
    <property type="evidence" value="ECO:0007669"/>
    <property type="project" value="UniProtKB-SubCell"/>
</dbReference>
<dbReference type="InterPro" id="IPR001208">
    <property type="entry name" value="MCM_dom"/>
</dbReference>
<organism evidence="18 19">
    <name type="scientific">Trichobilharzia regenti</name>
    <name type="common">Nasal bird schistosome</name>
    <dbReference type="NCBI Taxonomy" id="157069"/>
    <lineage>
        <taxon>Eukaryota</taxon>
        <taxon>Metazoa</taxon>
        <taxon>Spiralia</taxon>
        <taxon>Lophotrochozoa</taxon>
        <taxon>Platyhelminthes</taxon>
        <taxon>Trematoda</taxon>
        <taxon>Digenea</taxon>
        <taxon>Strigeidida</taxon>
        <taxon>Schistosomatoidea</taxon>
        <taxon>Schistosomatidae</taxon>
        <taxon>Trichobilharzia</taxon>
    </lineage>
</organism>
<dbReference type="GO" id="GO:0042555">
    <property type="term" value="C:MCM complex"/>
    <property type="evidence" value="ECO:0007669"/>
    <property type="project" value="TreeGrafter"/>
</dbReference>
<dbReference type="GO" id="GO:0005524">
    <property type="term" value="F:ATP binding"/>
    <property type="evidence" value="ECO:0007669"/>
    <property type="project" value="UniProtKB-KW"/>
</dbReference>
<keyword evidence="11" id="KW-0539">Nucleus</keyword>
<evidence type="ECO:0000256" key="11">
    <source>
        <dbReference type="ARBA" id="ARBA00023242"/>
    </source>
</evidence>
<dbReference type="InterPro" id="IPR031327">
    <property type="entry name" value="MCM"/>
</dbReference>
<dbReference type="PANTHER" id="PTHR11630:SF48">
    <property type="entry name" value="DNA HELICASE MCM9"/>
    <property type="match status" value="1"/>
</dbReference>
<keyword evidence="4 15" id="KW-0547">Nucleotide-binding</keyword>
<evidence type="ECO:0000313" key="19">
    <source>
        <dbReference type="WBParaSite" id="TREG1_92350.2"/>
    </source>
</evidence>
<dbReference type="PANTHER" id="PTHR11630">
    <property type="entry name" value="DNA REPLICATION LICENSING FACTOR MCM FAMILY MEMBER"/>
    <property type="match status" value="1"/>
</dbReference>
<comment type="subcellular location">
    <subcellularLocation>
        <location evidence="1">Nucleus</location>
    </subcellularLocation>
</comment>
<comment type="similarity">
    <text evidence="2 15">Belongs to the MCM family.</text>
</comment>
<comment type="catalytic activity">
    <reaction evidence="14">
        <text>ATP + H2O = ADP + phosphate + H(+)</text>
        <dbReference type="Rhea" id="RHEA:13065"/>
        <dbReference type="ChEBI" id="CHEBI:15377"/>
        <dbReference type="ChEBI" id="CHEBI:15378"/>
        <dbReference type="ChEBI" id="CHEBI:30616"/>
        <dbReference type="ChEBI" id="CHEBI:43474"/>
        <dbReference type="ChEBI" id="CHEBI:456216"/>
        <dbReference type="EC" id="3.6.4.12"/>
    </reaction>
</comment>
<keyword evidence="6" id="KW-0378">Hydrolase</keyword>
<evidence type="ECO:0000256" key="1">
    <source>
        <dbReference type="ARBA" id="ARBA00004123"/>
    </source>
</evidence>
<dbReference type="InterPro" id="IPR041562">
    <property type="entry name" value="MCM_lid"/>
</dbReference>
<dbReference type="GO" id="GO:0003697">
    <property type="term" value="F:single-stranded DNA binding"/>
    <property type="evidence" value="ECO:0007669"/>
    <property type="project" value="TreeGrafter"/>
</dbReference>
<evidence type="ECO:0000256" key="15">
    <source>
        <dbReference type="RuleBase" id="RU004070"/>
    </source>
</evidence>
<evidence type="ECO:0000259" key="17">
    <source>
        <dbReference type="PROSITE" id="PS50051"/>
    </source>
</evidence>
<dbReference type="InterPro" id="IPR027417">
    <property type="entry name" value="P-loop_NTPase"/>
</dbReference>
<keyword evidence="18" id="KW-1185">Reference proteome</keyword>
<evidence type="ECO:0000256" key="7">
    <source>
        <dbReference type="ARBA" id="ARBA00022806"/>
    </source>
</evidence>
<keyword evidence="5" id="KW-0227">DNA damage</keyword>
<name>A0AA85KKA1_TRIRE</name>
<dbReference type="SUPFAM" id="SSF52540">
    <property type="entry name" value="P-loop containing nucleoside triphosphate hydrolases"/>
    <property type="match status" value="1"/>
</dbReference>
<feature type="domain" description="MCM C-terminal AAA(+) ATPase" evidence="17">
    <location>
        <begin position="311"/>
        <end position="523"/>
    </location>
</feature>
<evidence type="ECO:0000256" key="16">
    <source>
        <dbReference type="SAM" id="MobiDB-lite"/>
    </source>
</evidence>
<dbReference type="GO" id="GO:0017116">
    <property type="term" value="F:single-stranded DNA helicase activity"/>
    <property type="evidence" value="ECO:0007669"/>
    <property type="project" value="TreeGrafter"/>
</dbReference>
<dbReference type="AlphaFoldDB" id="A0AA85KKA1"/>
<evidence type="ECO:0000313" key="18">
    <source>
        <dbReference type="Proteomes" id="UP000050795"/>
    </source>
</evidence>
<dbReference type="InterPro" id="IPR012340">
    <property type="entry name" value="NA-bd_OB-fold"/>
</dbReference>
<keyword evidence="9 15" id="KW-0238">DNA-binding</keyword>
<dbReference type="InterPro" id="IPR033762">
    <property type="entry name" value="MCM_OB"/>
</dbReference>
<dbReference type="GO" id="GO:0000724">
    <property type="term" value="P:double-strand break repair via homologous recombination"/>
    <property type="evidence" value="ECO:0007669"/>
    <property type="project" value="TreeGrafter"/>
</dbReference>
<dbReference type="WBParaSite" id="TREG1_92350.2">
    <property type="protein sequence ID" value="TREG1_92350.2"/>
    <property type="gene ID" value="TREG1_92350"/>
</dbReference>
<sequence length="945" mass="105652">MSLKNDSIISLFSEYLLREHRSDIYRISLLNSEPHQSIIVHFNNLCEFNSIFSELLLSKPNETLNLLNQSVRQVIQSNQLDEIKSQREESSLNKSNVHIRLTALPIIPEVYKNHIPTSNDIGKFIALRAIVSRVGPIQIIEGEAKYLCQQCGHIFTVLANYENQYSIKPPRFCPKRQASSQSCSSMNLKRLSITGSQFSAKNYQEIRVHEQFGCLTVGVMRKSICVSIEDDLLECVKPGDEVVVNGIVTRRWRSMREGLPCEISTYLKANYIENLTEIKAGGGPSQISYERVLEFEAYWNKHKSFCSALEARNLLLRSICPEVYGMYLIKLSLALMLASAPEWHSTSGESSTGVDELSMRIRGNPHILLIGDPGTAKSVLLRGCTALCERAVLTAATGTTAAGLTATAVRDSTGWTLDAGALVLADGGLCAIDEFTALHGAHRAAVHEAMEQQTISLAKAGLMARLNCRCSVLAAANPTPSSVASGSEDFGLPTPLLSRFDLIWRLVDPIDSVEWDRRIANFVLDLDQPRNSTMNNGKNKQRLWSTNDLKEYFVWIRDRFKPQLTLAAANLLQRYYVWQRSQMSAVCDDITAGAHGRRTLRLLESLVRLTKAHARLMCRNEAIIEDAVVVIYLVDCSLYSTGSIRGDDGRGGNTEFTPTISLSKCISPELIVSTNIPENASHDYAQIEKLILTTLNSSNTNSGKSVEHIKRADNLNLAKQFNQYHDNIQLEPLLSSTQLVNNNKKKNMLKTNSPGDEVQQQQQQQQQRWRQDLGQRHNLSANNNHNNKRLHQQDMSSLSVVDQENDTIPVVMTSSSKKFKWIAVNESVDISNSSNHDNSHKDYLLPSTYDDDGHDDEYAILSGKPLCHKHTISNSYNIPVNKLPISTATNLMKSKDGGVKCSSILDNDDNNNNNEDIISFGFKMVMNSESILNRQLNSEDFEIDL</sequence>
<keyword evidence="8 15" id="KW-0067">ATP-binding</keyword>
<dbReference type="Gene3D" id="3.30.1640.10">
    <property type="entry name" value="mini-chromosome maintenance (MCM) complex, chain A, domain 1"/>
    <property type="match status" value="1"/>
</dbReference>
<dbReference type="SUPFAM" id="SSF50249">
    <property type="entry name" value="Nucleic acid-binding proteins"/>
    <property type="match status" value="1"/>
</dbReference>
<reference evidence="18" key="1">
    <citation type="submission" date="2022-06" db="EMBL/GenBank/DDBJ databases">
        <authorList>
            <person name="Berger JAMES D."/>
            <person name="Berger JAMES D."/>
        </authorList>
    </citation>
    <scope>NUCLEOTIDE SEQUENCE [LARGE SCALE GENOMIC DNA]</scope>
</reference>
<evidence type="ECO:0000256" key="14">
    <source>
        <dbReference type="ARBA" id="ARBA00047995"/>
    </source>
</evidence>
<evidence type="ECO:0000256" key="12">
    <source>
        <dbReference type="ARBA" id="ARBA00041085"/>
    </source>
</evidence>
<dbReference type="Proteomes" id="UP000050795">
    <property type="component" value="Unassembled WGS sequence"/>
</dbReference>
<evidence type="ECO:0000256" key="5">
    <source>
        <dbReference type="ARBA" id="ARBA00022763"/>
    </source>
</evidence>
<dbReference type="PRINTS" id="PR01657">
    <property type="entry name" value="MCMFAMILY"/>
</dbReference>
<dbReference type="Pfam" id="PF17855">
    <property type="entry name" value="MCM_lid"/>
    <property type="match status" value="1"/>
</dbReference>
<evidence type="ECO:0000256" key="8">
    <source>
        <dbReference type="ARBA" id="ARBA00022840"/>
    </source>
</evidence>
<keyword evidence="7" id="KW-0347">Helicase</keyword>
<dbReference type="SMART" id="SM00350">
    <property type="entry name" value="MCM"/>
    <property type="match status" value="1"/>
</dbReference>
<dbReference type="GO" id="GO:0016787">
    <property type="term" value="F:hydrolase activity"/>
    <property type="evidence" value="ECO:0007669"/>
    <property type="project" value="UniProtKB-KW"/>
</dbReference>
<dbReference type="Pfam" id="PF00493">
    <property type="entry name" value="MCM"/>
    <property type="match status" value="1"/>
</dbReference>
<proteinExistence type="inferred from homology"/>
<evidence type="ECO:0000256" key="3">
    <source>
        <dbReference type="ARBA" id="ARBA00012551"/>
    </source>
</evidence>
<protein>
    <recommendedName>
        <fullName evidence="12">DNA helicase MCM9</fullName>
        <ecNumber evidence="3">3.6.4.12</ecNumber>
    </recommendedName>
    <alternativeName>
        <fullName evidence="13">Minichromosome maintenance 9</fullName>
    </alternativeName>
</protein>
<dbReference type="Pfam" id="PF26066">
    <property type="entry name" value="MCM9_N"/>
    <property type="match status" value="1"/>
</dbReference>
<evidence type="ECO:0000256" key="2">
    <source>
        <dbReference type="ARBA" id="ARBA00008010"/>
    </source>
</evidence>
<dbReference type="PROSITE" id="PS50051">
    <property type="entry name" value="MCM_2"/>
    <property type="match status" value="1"/>
</dbReference>
<dbReference type="Gene3D" id="3.40.50.300">
    <property type="entry name" value="P-loop containing nucleotide triphosphate hydrolases"/>
    <property type="match status" value="1"/>
</dbReference>
<evidence type="ECO:0000256" key="9">
    <source>
        <dbReference type="ARBA" id="ARBA00023125"/>
    </source>
</evidence>
<dbReference type="Gene3D" id="2.20.28.10">
    <property type="match status" value="1"/>
</dbReference>
<dbReference type="Pfam" id="PF17207">
    <property type="entry name" value="MCM_OB"/>
    <property type="match status" value="1"/>
</dbReference>